<reference evidence="11 12" key="1">
    <citation type="submission" date="2019-02" db="EMBL/GenBank/DDBJ databases">
        <title>Genome sequencing of the rare red list fungi Dentipellis fragilis.</title>
        <authorList>
            <person name="Buettner E."/>
            <person name="Kellner H."/>
        </authorList>
    </citation>
    <scope>NUCLEOTIDE SEQUENCE [LARGE SCALE GENOMIC DNA]</scope>
    <source>
        <strain evidence="11 12">DSM 105465</strain>
    </source>
</reference>
<evidence type="ECO:0000256" key="5">
    <source>
        <dbReference type="ARBA" id="ARBA00022777"/>
    </source>
</evidence>
<sequence length="514" mass="57417">MGKAVCSRKVGRARGKLHKAAAAVEHQPPSKFTNNAFHVLETLTSPTPSLQSPPPLKRSPLPSPQQSPPSLEQCPPSQQSPQQSPPPSPELSTLQVLLSALIPEAQFPLIDLREDEWWEDDEHFYPGYSGQRKAVEHVVVDCPPPNPRSLHILGFIGVGAYGKVFAAQDTNTGLLNCVKVFDKNRVARLNGVMGVKRELEMNKRLLEHRMSPFLLEASASFEHTQYLFMVMPLMSRDLQTMVGQHIPDAYLSKYILQTALGIDALHSMGIIHCDVKPANILLDVFGNVRLADFGLSYIHPTAPLSRYDPSVMIRSPLGTPEFLGPEAMLPGGWYNQMIDYWALGVTFFMMLTGRYPFPTVNELGDYCKDPSVNIPPLWMHRYGLTFPAADVLLEADPAKRWTCDDLGYCLYFEGVAYKSSDWKARLESIAASQYPYGSPQHVRYGNTNFAYDSISDIREPRLMKPGWDIEDTKLLGDFYWINPRGSWAKSTQPTVNLPWSSNHTAEAAASAPET</sequence>
<feature type="region of interest" description="Disordered" evidence="9">
    <location>
        <begin position="1"/>
        <end position="91"/>
    </location>
</feature>
<keyword evidence="4" id="KW-0547">Nucleotide-binding</keyword>
<protein>
    <recommendedName>
        <fullName evidence="1">non-specific serine/threonine protein kinase</fullName>
        <ecNumber evidence="1">2.7.11.1</ecNumber>
    </recommendedName>
</protein>
<feature type="compositionally biased region" description="Pro residues" evidence="9">
    <location>
        <begin position="51"/>
        <end position="67"/>
    </location>
</feature>
<keyword evidence="5" id="KW-0418">Kinase</keyword>
<dbReference type="PROSITE" id="PS00108">
    <property type="entry name" value="PROTEIN_KINASE_ST"/>
    <property type="match status" value="1"/>
</dbReference>
<keyword evidence="6" id="KW-0067">ATP-binding</keyword>
<dbReference type="Proteomes" id="UP000298327">
    <property type="component" value="Unassembled WGS sequence"/>
</dbReference>
<comment type="catalytic activity">
    <reaction evidence="8">
        <text>L-seryl-[protein] + ATP = O-phospho-L-seryl-[protein] + ADP + H(+)</text>
        <dbReference type="Rhea" id="RHEA:17989"/>
        <dbReference type="Rhea" id="RHEA-COMP:9863"/>
        <dbReference type="Rhea" id="RHEA-COMP:11604"/>
        <dbReference type="ChEBI" id="CHEBI:15378"/>
        <dbReference type="ChEBI" id="CHEBI:29999"/>
        <dbReference type="ChEBI" id="CHEBI:30616"/>
        <dbReference type="ChEBI" id="CHEBI:83421"/>
        <dbReference type="ChEBI" id="CHEBI:456216"/>
        <dbReference type="EC" id="2.7.11.1"/>
    </reaction>
</comment>
<name>A0A4Y9Z8X6_9AGAM</name>
<comment type="catalytic activity">
    <reaction evidence="7">
        <text>L-threonyl-[protein] + ATP = O-phospho-L-threonyl-[protein] + ADP + H(+)</text>
        <dbReference type="Rhea" id="RHEA:46608"/>
        <dbReference type="Rhea" id="RHEA-COMP:11060"/>
        <dbReference type="Rhea" id="RHEA-COMP:11605"/>
        <dbReference type="ChEBI" id="CHEBI:15378"/>
        <dbReference type="ChEBI" id="CHEBI:30013"/>
        <dbReference type="ChEBI" id="CHEBI:30616"/>
        <dbReference type="ChEBI" id="CHEBI:61977"/>
        <dbReference type="ChEBI" id="CHEBI:456216"/>
        <dbReference type="EC" id="2.7.11.1"/>
    </reaction>
</comment>
<dbReference type="AlphaFoldDB" id="A0A4Y9Z8X6"/>
<evidence type="ECO:0000256" key="2">
    <source>
        <dbReference type="ARBA" id="ARBA00022527"/>
    </source>
</evidence>
<dbReference type="EC" id="2.7.11.1" evidence="1"/>
<dbReference type="EMBL" id="SEOQ01000111">
    <property type="protein sequence ID" value="TFY70278.1"/>
    <property type="molecule type" value="Genomic_DNA"/>
</dbReference>
<evidence type="ECO:0000256" key="8">
    <source>
        <dbReference type="ARBA" id="ARBA00048679"/>
    </source>
</evidence>
<feature type="domain" description="Protein kinase" evidence="10">
    <location>
        <begin position="150"/>
        <end position="412"/>
    </location>
</feature>
<organism evidence="11 12">
    <name type="scientific">Dentipellis fragilis</name>
    <dbReference type="NCBI Taxonomy" id="205917"/>
    <lineage>
        <taxon>Eukaryota</taxon>
        <taxon>Fungi</taxon>
        <taxon>Dikarya</taxon>
        <taxon>Basidiomycota</taxon>
        <taxon>Agaricomycotina</taxon>
        <taxon>Agaricomycetes</taxon>
        <taxon>Russulales</taxon>
        <taxon>Hericiaceae</taxon>
        <taxon>Dentipellis</taxon>
    </lineage>
</organism>
<evidence type="ECO:0000256" key="1">
    <source>
        <dbReference type="ARBA" id="ARBA00012513"/>
    </source>
</evidence>
<keyword evidence="3" id="KW-0808">Transferase</keyword>
<dbReference type="GO" id="GO:0005524">
    <property type="term" value="F:ATP binding"/>
    <property type="evidence" value="ECO:0007669"/>
    <property type="project" value="UniProtKB-KW"/>
</dbReference>
<dbReference type="InterPro" id="IPR011009">
    <property type="entry name" value="Kinase-like_dom_sf"/>
</dbReference>
<proteinExistence type="predicted"/>
<evidence type="ECO:0000313" key="11">
    <source>
        <dbReference type="EMBL" id="TFY70278.1"/>
    </source>
</evidence>
<dbReference type="InterPro" id="IPR008271">
    <property type="entry name" value="Ser/Thr_kinase_AS"/>
</dbReference>
<evidence type="ECO:0000259" key="10">
    <source>
        <dbReference type="PROSITE" id="PS50011"/>
    </source>
</evidence>
<feature type="compositionally biased region" description="Low complexity" evidence="9">
    <location>
        <begin position="68"/>
        <end position="82"/>
    </location>
</feature>
<evidence type="ECO:0000313" key="12">
    <source>
        <dbReference type="Proteomes" id="UP000298327"/>
    </source>
</evidence>
<dbReference type="PROSITE" id="PS50011">
    <property type="entry name" value="PROTEIN_KINASE_DOM"/>
    <property type="match status" value="1"/>
</dbReference>
<dbReference type="OrthoDB" id="4062651at2759"/>
<keyword evidence="12" id="KW-1185">Reference proteome</keyword>
<dbReference type="PANTHER" id="PTHR24356">
    <property type="entry name" value="SERINE/THREONINE-PROTEIN KINASE"/>
    <property type="match status" value="1"/>
</dbReference>
<evidence type="ECO:0000256" key="6">
    <source>
        <dbReference type="ARBA" id="ARBA00022840"/>
    </source>
</evidence>
<gene>
    <name evidence="11" type="ORF">EVG20_g2715</name>
</gene>
<feature type="compositionally biased region" description="Basic residues" evidence="9">
    <location>
        <begin position="9"/>
        <end position="19"/>
    </location>
</feature>
<dbReference type="GO" id="GO:0004674">
    <property type="term" value="F:protein serine/threonine kinase activity"/>
    <property type="evidence" value="ECO:0007669"/>
    <property type="project" value="UniProtKB-KW"/>
</dbReference>
<dbReference type="InterPro" id="IPR000719">
    <property type="entry name" value="Prot_kinase_dom"/>
</dbReference>
<evidence type="ECO:0000256" key="3">
    <source>
        <dbReference type="ARBA" id="ARBA00022679"/>
    </source>
</evidence>
<dbReference type="Pfam" id="PF00069">
    <property type="entry name" value="Pkinase"/>
    <property type="match status" value="1"/>
</dbReference>
<evidence type="ECO:0000256" key="7">
    <source>
        <dbReference type="ARBA" id="ARBA00047899"/>
    </source>
</evidence>
<evidence type="ECO:0000256" key="9">
    <source>
        <dbReference type="SAM" id="MobiDB-lite"/>
    </source>
</evidence>
<keyword evidence="2" id="KW-0723">Serine/threonine-protein kinase</keyword>
<evidence type="ECO:0000256" key="4">
    <source>
        <dbReference type="ARBA" id="ARBA00022741"/>
    </source>
</evidence>
<accession>A0A4Y9Z8X6</accession>
<comment type="caution">
    <text evidence="11">The sequence shown here is derived from an EMBL/GenBank/DDBJ whole genome shotgun (WGS) entry which is preliminary data.</text>
</comment>
<dbReference type="SUPFAM" id="SSF56112">
    <property type="entry name" value="Protein kinase-like (PK-like)"/>
    <property type="match status" value="1"/>
</dbReference>
<dbReference type="SMART" id="SM00220">
    <property type="entry name" value="S_TKc"/>
    <property type="match status" value="1"/>
</dbReference>
<dbReference type="InterPro" id="IPR050236">
    <property type="entry name" value="Ser_Thr_kinase_AGC"/>
</dbReference>
<dbReference type="Gene3D" id="1.10.510.10">
    <property type="entry name" value="Transferase(Phosphotransferase) domain 1"/>
    <property type="match status" value="1"/>
</dbReference>
<dbReference type="STRING" id="205917.A0A4Y9Z8X6"/>